<keyword evidence="2" id="KW-1185">Reference proteome</keyword>
<evidence type="ECO:0000313" key="2">
    <source>
        <dbReference type="Proteomes" id="UP000185434"/>
    </source>
</evidence>
<accession>A0A1L7CVA7</accession>
<name>A0A1L7CVA7_9CORY</name>
<evidence type="ECO:0000313" key="1">
    <source>
        <dbReference type="EMBL" id="APT89748.1"/>
    </source>
</evidence>
<organism evidence="1 2">
    <name type="scientific">Corynebacterium frankenforstense DSM 45800</name>
    <dbReference type="NCBI Taxonomy" id="1437875"/>
    <lineage>
        <taxon>Bacteria</taxon>
        <taxon>Bacillati</taxon>
        <taxon>Actinomycetota</taxon>
        <taxon>Actinomycetes</taxon>
        <taxon>Mycobacteriales</taxon>
        <taxon>Corynebacteriaceae</taxon>
        <taxon>Corynebacterium</taxon>
    </lineage>
</organism>
<dbReference type="KEGG" id="cfk:CFRA_11530"/>
<proteinExistence type="predicted"/>
<sequence>MIPRLAPVAQETLTSVHPQAARSVFWELGDLDAGDPLLEKEAWLTTVLLTFGTCGFNLDAGSGLRGRARATVLFCPPADAAGCARMPSGPVSADALVLTSLFVDPDLTVGASHVLVDAALAELTARRTRVVEAFGYRDGVECSTLPGSLVGLVADPQAVGLLPAELLAATGFEVVAEHPVFPRFRLELPPPNGLLSAAEAEELLAPA</sequence>
<dbReference type="OrthoDB" id="5242876at2"/>
<reference evidence="1 2" key="1">
    <citation type="submission" date="2014-08" db="EMBL/GenBank/DDBJ databases">
        <title>Complete genome sequence of Corynebacterium frankenforstense ST18(T) (=DSM 45800(T)), isolated from raw cow milk.</title>
        <authorList>
            <person name="Ruckert C."/>
            <person name="Albersmeier A."/>
            <person name="Winkler A."/>
            <person name="Lipski A."/>
            <person name="Kalinowski J."/>
        </authorList>
    </citation>
    <scope>NUCLEOTIDE SEQUENCE [LARGE SCALE GENOMIC DNA]</scope>
    <source>
        <strain evidence="1 2">ST18</strain>
    </source>
</reference>
<protein>
    <submittedName>
        <fullName evidence="1">Uncharacterized protein</fullName>
    </submittedName>
</protein>
<dbReference type="Proteomes" id="UP000185434">
    <property type="component" value="Chromosome"/>
</dbReference>
<dbReference type="STRING" id="1437875.CFRA_11530"/>
<dbReference type="EMBL" id="CP009247">
    <property type="protein sequence ID" value="APT89748.1"/>
    <property type="molecule type" value="Genomic_DNA"/>
</dbReference>
<dbReference type="RefSeq" id="WP_075664744.1">
    <property type="nucleotide sequence ID" value="NZ_CP009247.1"/>
</dbReference>
<gene>
    <name evidence="1" type="ORF">CFRA_11530</name>
</gene>
<dbReference type="AlphaFoldDB" id="A0A1L7CVA7"/>